<gene>
    <name evidence="1" type="primary">Acey_s0030.g2087</name>
    <name evidence="1" type="ORF">Y032_0030g2087</name>
</gene>
<organism evidence="1 2">
    <name type="scientific">Ancylostoma ceylanicum</name>
    <dbReference type="NCBI Taxonomy" id="53326"/>
    <lineage>
        <taxon>Eukaryota</taxon>
        <taxon>Metazoa</taxon>
        <taxon>Ecdysozoa</taxon>
        <taxon>Nematoda</taxon>
        <taxon>Chromadorea</taxon>
        <taxon>Rhabditida</taxon>
        <taxon>Rhabditina</taxon>
        <taxon>Rhabditomorpha</taxon>
        <taxon>Strongyloidea</taxon>
        <taxon>Ancylostomatidae</taxon>
        <taxon>Ancylostomatinae</taxon>
        <taxon>Ancylostoma</taxon>
    </lineage>
</organism>
<evidence type="ECO:0000313" key="1">
    <source>
        <dbReference type="EMBL" id="EYC17495.1"/>
    </source>
</evidence>
<evidence type="ECO:0000313" key="2">
    <source>
        <dbReference type="Proteomes" id="UP000024635"/>
    </source>
</evidence>
<keyword evidence="2" id="KW-1185">Reference proteome</keyword>
<protein>
    <submittedName>
        <fullName evidence="1">Uncharacterized protein</fullName>
    </submittedName>
</protein>
<dbReference type="EMBL" id="JARK01001366">
    <property type="protein sequence ID" value="EYC17495.1"/>
    <property type="molecule type" value="Genomic_DNA"/>
</dbReference>
<accession>A0A016UQN8</accession>
<comment type="caution">
    <text evidence="1">The sequence shown here is derived from an EMBL/GenBank/DDBJ whole genome shotgun (WGS) entry which is preliminary data.</text>
</comment>
<proteinExistence type="predicted"/>
<dbReference type="AlphaFoldDB" id="A0A016UQN8"/>
<dbReference type="Proteomes" id="UP000024635">
    <property type="component" value="Unassembled WGS sequence"/>
</dbReference>
<reference evidence="2" key="1">
    <citation type="journal article" date="2015" name="Nat. Genet.">
        <title>The genome and transcriptome of the zoonotic hookworm Ancylostoma ceylanicum identify infection-specific gene families.</title>
        <authorList>
            <person name="Schwarz E.M."/>
            <person name="Hu Y."/>
            <person name="Antoshechkin I."/>
            <person name="Miller M.M."/>
            <person name="Sternberg P.W."/>
            <person name="Aroian R.V."/>
        </authorList>
    </citation>
    <scope>NUCLEOTIDE SEQUENCE</scope>
    <source>
        <strain evidence="2">HY135</strain>
    </source>
</reference>
<sequence length="164" mass="18690">MAEVFESVLLNAAYSDLTIQNEEYLDDSDEKMDIDWNIDCGNIETRSSLLVIEFGASPYLSSRLDVEVCKTKHEDGIQTLDALPTTLRHYPLDHPAAPLGGEAVYQNSNILRNIVWDKPSYHICLASKSQLKFVHFPCKQRLYHSSDIFIFYELIISPVCWATC</sequence>
<name>A0A016UQN8_9BILA</name>